<dbReference type="EMBL" id="VZRV01001411">
    <property type="protein sequence ID" value="NWW16758.1"/>
    <property type="molecule type" value="Genomic_DNA"/>
</dbReference>
<feature type="region of interest" description="Disordered" evidence="1">
    <location>
        <begin position="658"/>
        <end position="754"/>
    </location>
</feature>
<dbReference type="PANTHER" id="PTHR14931:SF1">
    <property type="entry name" value="LIGAND DEPENDENT NUCLEAR RECEPTOR COREPRESSOR LIKE"/>
    <property type="match status" value="1"/>
</dbReference>
<evidence type="ECO:0000313" key="3">
    <source>
        <dbReference type="Proteomes" id="UP000534626"/>
    </source>
</evidence>
<gene>
    <name evidence="2" type="primary">Yd021</name>
    <name evidence="2" type="ORF">FALFRO_R15827</name>
</gene>
<feature type="non-terminal residue" evidence="2">
    <location>
        <position position="1"/>
    </location>
</feature>
<feature type="region of interest" description="Disordered" evidence="1">
    <location>
        <begin position="242"/>
        <end position="279"/>
    </location>
</feature>
<proteinExistence type="predicted"/>
<feature type="region of interest" description="Disordered" evidence="1">
    <location>
        <begin position="177"/>
        <end position="208"/>
    </location>
</feature>
<keyword evidence="3" id="KW-1185">Reference proteome</keyword>
<evidence type="ECO:0000256" key="1">
    <source>
        <dbReference type="SAM" id="MobiDB-lite"/>
    </source>
</evidence>
<organism evidence="2 3">
    <name type="scientific">Falcunculus frontatus</name>
    <name type="common">Eastern shriketit</name>
    <dbReference type="NCBI Taxonomy" id="254539"/>
    <lineage>
        <taxon>Eukaryota</taxon>
        <taxon>Metazoa</taxon>
        <taxon>Chordata</taxon>
        <taxon>Craniata</taxon>
        <taxon>Vertebrata</taxon>
        <taxon>Euteleostomi</taxon>
        <taxon>Archelosauria</taxon>
        <taxon>Archosauria</taxon>
        <taxon>Dinosauria</taxon>
        <taxon>Saurischia</taxon>
        <taxon>Theropoda</taxon>
        <taxon>Coelurosauria</taxon>
        <taxon>Aves</taxon>
        <taxon>Neognathae</taxon>
        <taxon>Neoaves</taxon>
        <taxon>Telluraves</taxon>
        <taxon>Australaves</taxon>
        <taxon>Passeriformes</taxon>
        <taxon>Corvoidea</taxon>
        <taxon>Pachycephalidae</taxon>
        <taxon>Falcunculus</taxon>
    </lineage>
</organism>
<reference evidence="2 3" key="1">
    <citation type="submission" date="2019-09" db="EMBL/GenBank/DDBJ databases">
        <title>Bird 10,000 Genomes (B10K) Project - Family phase.</title>
        <authorList>
            <person name="Zhang G."/>
        </authorList>
    </citation>
    <scope>NUCLEOTIDE SEQUENCE [LARGE SCALE GENOMIC DNA]</scope>
    <source>
        <strain evidence="2">B10K-DU-029-77</strain>
    </source>
</reference>
<protein>
    <submittedName>
        <fullName evidence="2">YD021 protein</fullName>
    </submittedName>
</protein>
<accession>A0A7K6KXJ0</accession>
<dbReference type="InterPro" id="IPR028104">
    <property type="entry name" value="DUF4553"/>
</dbReference>
<dbReference type="PANTHER" id="PTHR14931">
    <property type="entry name" value="GENE 340-RELATED"/>
    <property type="match status" value="1"/>
</dbReference>
<dbReference type="OrthoDB" id="10028342at2759"/>
<dbReference type="Proteomes" id="UP000534626">
    <property type="component" value="Unassembled WGS sequence"/>
</dbReference>
<dbReference type="AlphaFoldDB" id="A0A7K6KXJ0"/>
<feature type="compositionally biased region" description="Basic residues" evidence="1">
    <location>
        <begin position="194"/>
        <end position="206"/>
    </location>
</feature>
<feature type="compositionally biased region" description="Polar residues" evidence="1">
    <location>
        <begin position="250"/>
        <end position="269"/>
    </location>
</feature>
<feature type="compositionally biased region" description="Polar residues" evidence="1">
    <location>
        <begin position="702"/>
        <end position="718"/>
    </location>
</feature>
<feature type="compositionally biased region" description="Basic and acidic residues" evidence="1">
    <location>
        <begin position="177"/>
        <end position="186"/>
    </location>
</feature>
<dbReference type="Pfam" id="PF15090">
    <property type="entry name" value="DUF4553"/>
    <property type="match status" value="1"/>
</dbReference>
<name>A0A7K6KXJ0_9CORV</name>
<comment type="caution">
    <text evidence="2">The sequence shown here is derived from an EMBL/GenBank/DDBJ whole genome shotgun (WGS) entry which is preliminary data.</text>
</comment>
<feature type="compositionally biased region" description="Basic and acidic residues" evidence="1">
    <location>
        <begin position="270"/>
        <end position="279"/>
    </location>
</feature>
<evidence type="ECO:0000313" key="2">
    <source>
        <dbReference type="EMBL" id="NWW16758.1"/>
    </source>
</evidence>
<sequence>MEEVNSNKNITVTVVFGRSRRTKRHVSEDSLNLISILPTQHLSSNFANDPSRARHNAESGNALTEMVKAFQNPFTEKEISGYDYVRPIKSSLASPHPCSNVIRQIKKPLTTVRKPGRPAKVKISGISVTVSRLSPQERKVSISNGLPPLQQQNMLEKNIPQERKNQLCNNMGQVKNMRKDSREDGSHNVTTTVSRKRGIPSRHSARDRKPSLHFLRSLASSSAFTCRSALLQKSYKLHLKKAKERKEKLTQSNQSTASKDTSELRNSGNAEKDLKDGEFRSINEVSSDPIFSSNPSLRWWPTSTSSDTLLEELNNRFEQMTNTWLRVGGSEFDKCVCEKRDPIEQDCNTEMSDPLGSCLVELETSPIKMLFQKKCNMNELCTWFMQTTETQSLSLVRKANARNPLEAVSTREIKMETKQSDPSTCPFRKHFKKFALSSPSKPAGKLQILHNMVRSPVLSMKSNFTLARLKRNEFKKLQHDRWGQTKKLYNQASGGWKSKKKNLQLFCQSQLFKSTSGETNDETPKIQEKNTVEIQPTQTLVESQNSLLPTENEARDAFIQQMMGSSDFNPHPGFANILKSRSETNGTICCQQNVRKEQSQDKLFQNTWKAKTFKDCRIFLRKINHIEQHNSFKLNNVIYSPEAVDSKSTQAYMEEKRHPLLRSHSSKQNTLKKQENEVETSKGSNSSKVTKRLDDQFHSRKLSSGLNQDDNPAGNSEGLSRINKRKSPQWETTDTNIRKRHKRQSCTSGQMAPYNPKYQVGKFL</sequence>
<feature type="non-terminal residue" evidence="2">
    <location>
        <position position="764"/>
    </location>
</feature>